<name>A0ABT2TFJ1_9FIRM</name>
<dbReference type="NCBIfam" id="TIGR01909">
    <property type="entry name" value="C_GCAxxG_C_C"/>
    <property type="match status" value="1"/>
</dbReference>
<proteinExistence type="predicted"/>
<dbReference type="EMBL" id="JAOQJQ010000001">
    <property type="protein sequence ID" value="MCU6760958.1"/>
    <property type="molecule type" value="Genomic_DNA"/>
</dbReference>
<sequence>MEERKKRAIENHKKGYNCAQSVLCAYSDLLEIDEEVLFRISEGFGLGMGMMGTCGAVTGMFMAAGLVNSSGDLQACSSKPETMKLIKELREAFKEKNQSLICRELKGVDTKKVLRSCDGCIEDAAEIAGKILFPQQYKDENK</sequence>
<dbReference type="Pfam" id="PF09719">
    <property type="entry name" value="C_GCAxxG_C_C"/>
    <property type="match status" value="1"/>
</dbReference>
<gene>
    <name evidence="1" type="ORF">OCV88_01240</name>
</gene>
<keyword evidence="2" id="KW-1185">Reference proteome</keyword>
<organism evidence="1 2">
    <name type="scientific">Brotonthovivens ammoniilytica</name>
    <dbReference type="NCBI Taxonomy" id="2981725"/>
    <lineage>
        <taxon>Bacteria</taxon>
        <taxon>Bacillati</taxon>
        <taxon>Bacillota</taxon>
        <taxon>Clostridia</taxon>
        <taxon>Lachnospirales</taxon>
        <taxon>Lachnospiraceae</taxon>
        <taxon>Brotonthovivens</taxon>
    </lineage>
</organism>
<accession>A0ABT2TFJ1</accession>
<dbReference type="InterPro" id="IPR010181">
    <property type="entry name" value="CGCAxxGCC_motif"/>
</dbReference>
<evidence type="ECO:0000313" key="1">
    <source>
        <dbReference type="EMBL" id="MCU6760958.1"/>
    </source>
</evidence>
<dbReference type="RefSeq" id="WP_158423836.1">
    <property type="nucleotide sequence ID" value="NZ_JAOQJQ010000001.1"/>
</dbReference>
<reference evidence="1 2" key="1">
    <citation type="journal article" date="2021" name="ISME Commun">
        <title>Automated analysis of genomic sequences facilitates high-throughput and comprehensive description of bacteria.</title>
        <authorList>
            <person name="Hitch T.C.A."/>
        </authorList>
    </citation>
    <scope>NUCLEOTIDE SEQUENCE [LARGE SCALE GENOMIC DNA]</scope>
    <source>
        <strain evidence="1 2">Sanger_109</strain>
    </source>
</reference>
<protein>
    <submittedName>
        <fullName evidence="1">C-GCAxxG-C-C family protein</fullName>
    </submittedName>
</protein>
<dbReference type="Proteomes" id="UP001652442">
    <property type="component" value="Unassembled WGS sequence"/>
</dbReference>
<evidence type="ECO:0000313" key="2">
    <source>
        <dbReference type="Proteomes" id="UP001652442"/>
    </source>
</evidence>
<comment type="caution">
    <text evidence="1">The sequence shown here is derived from an EMBL/GenBank/DDBJ whole genome shotgun (WGS) entry which is preliminary data.</text>
</comment>